<comment type="caution">
    <text evidence="1">The sequence shown here is derived from an EMBL/GenBank/DDBJ whole genome shotgun (WGS) entry which is preliminary data.</text>
</comment>
<keyword evidence="2" id="KW-1185">Reference proteome</keyword>
<gene>
    <name evidence="1" type="ORF">MEUPH1_LOCUS12869</name>
</gene>
<proteinExistence type="predicted"/>
<dbReference type="AlphaFoldDB" id="A0AAV0WNP8"/>
<reference evidence="1 2" key="1">
    <citation type="submission" date="2023-01" db="EMBL/GenBank/DDBJ databases">
        <authorList>
            <person name="Whitehead M."/>
        </authorList>
    </citation>
    <scope>NUCLEOTIDE SEQUENCE [LARGE SCALE GENOMIC DNA]</scope>
</reference>
<organism evidence="1 2">
    <name type="scientific">Macrosiphum euphorbiae</name>
    <name type="common">potato aphid</name>
    <dbReference type="NCBI Taxonomy" id="13131"/>
    <lineage>
        <taxon>Eukaryota</taxon>
        <taxon>Metazoa</taxon>
        <taxon>Ecdysozoa</taxon>
        <taxon>Arthropoda</taxon>
        <taxon>Hexapoda</taxon>
        <taxon>Insecta</taxon>
        <taxon>Pterygota</taxon>
        <taxon>Neoptera</taxon>
        <taxon>Paraneoptera</taxon>
        <taxon>Hemiptera</taxon>
        <taxon>Sternorrhyncha</taxon>
        <taxon>Aphidomorpha</taxon>
        <taxon>Aphidoidea</taxon>
        <taxon>Aphididae</taxon>
        <taxon>Macrosiphini</taxon>
        <taxon>Macrosiphum</taxon>
    </lineage>
</organism>
<protein>
    <submittedName>
        <fullName evidence="1">Uncharacterized protein</fullName>
    </submittedName>
</protein>
<dbReference type="EMBL" id="CARXXK010000002">
    <property type="protein sequence ID" value="CAI6357222.1"/>
    <property type="molecule type" value="Genomic_DNA"/>
</dbReference>
<evidence type="ECO:0000313" key="1">
    <source>
        <dbReference type="EMBL" id="CAI6357222.1"/>
    </source>
</evidence>
<dbReference type="Proteomes" id="UP001160148">
    <property type="component" value="Unassembled WGS sequence"/>
</dbReference>
<accession>A0AAV0WNP8</accession>
<evidence type="ECO:0000313" key="2">
    <source>
        <dbReference type="Proteomes" id="UP001160148"/>
    </source>
</evidence>
<name>A0AAV0WNP8_9HEMI</name>
<sequence length="145" mass="17340">MRKSVRWYHKVATEIILNTFVVNAQIMYNEQHFRNKLTIHKFCEVLVDELLNLKPTSLRVSNSEQPLENRFQRRQTIKHKLEETEEKCSRNRKKRKRCVECYTKFSKELGYKEALNKAKKVTTFCSLCPSQPSVCIQCFEDHLKK</sequence>